<accession>A0A077EMI9</accession>
<reference evidence="2" key="2">
    <citation type="journal article" date="2015" name="Genome Biol. Evol.">
        <title>Complete Genome Sequence and Transcriptomic Analysis of the Novel Pathogen Elizabethkingia anophelis in Response to Oxidative Stress.</title>
        <authorList>
            <person name="Li Y."/>
            <person name="Liu Y."/>
            <person name="Chew S.C."/>
            <person name="Tay M."/>
            <person name="Salido M.M."/>
            <person name="Teo J."/>
            <person name="Lauro F.M."/>
            <person name="Givskov M."/>
            <person name="Yang L."/>
        </authorList>
    </citation>
    <scope>NUCLEOTIDE SEQUENCE</scope>
    <source>
        <strain evidence="2">NUHP1</strain>
    </source>
</reference>
<dbReference type="EMBL" id="CP007547">
    <property type="protein sequence ID" value="AIL46765.1"/>
    <property type="molecule type" value="Genomic_DNA"/>
</dbReference>
<dbReference type="SUPFAM" id="SSF51735">
    <property type="entry name" value="NAD(P)-binding Rossmann-fold domains"/>
    <property type="match status" value="1"/>
</dbReference>
<evidence type="ECO:0000313" key="2">
    <source>
        <dbReference type="EMBL" id="AIL46765.1"/>
    </source>
</evidence>
<dbReference type="InterPro" id="IPR008030">
    <property type="entry name" value="NmrA-like"/>
</dbReference>
<dbReference type="InterPro" id="IPR036291">
    <property type="entry name" value="NAD(P)-bd_dom_sf"/>
</dbReference>
<protein>
    <recommendedName>
        <fullName evidence="1">NmrA-like domain-containing protein</fullName>
    </recommendedName>
</protein>
<dbReference type="Pfam" id="PF05368">
    <property type="entry name" value="NmrA"/>
    <property type="match status" value="1"/>
</dbReference>
<feature type="domain" description="NmrA-like" evidence="1">
    <location>
        <begin position="2"/>
        <end position="261"/>
    </location>
</feature>
<evidence type="ECO:0000313" key="3">
    <source>
        <dbReference type="Proteomes" id="UP000028933"/>
    </source>
</evidence>
<dbReference type="STRING" id="1338011.BD94_2990"/>
<reference evidence="2" key="1">
    <citation type="journal article" date="2013" name="Lancet">
        <title>First case of E anophelis outbreak in an intensive-care unit.</title>
        <authorList>
            <person name="Teo J."/>
            <person name="Tan S.Y."/>
            <person name="Tay M."/>
            <person name="Ding Y."/>
            <person name="Kjelleberg S."/>
            <person name="Givskov M."/>
            <person name="Lin R.T."/>
            <person name="Yang L."/>
        </authorList>
    </citation>
    <scope>NUCLEOTIDE SEQUENCE [LARGE SCALE GENOMIC DNA]</scope>
    <source>
        <strain evidence="2">NUHP1</strain>
    </source>
</reference>
<dbReference type="HOGENOM" id="CLU_007383_10_5_10"/>
<dbReference type="KEGG" id="eao:BD94_2990"/>
<dbReference type="PANTHER" id="PTHR43162:SF1">
    <property type="entry name" value="PRESTALK A DIFFERENTIATION PROTEIN A"/>
    <property type="match status" value="1"/>
</dbReference>
<dbReference type="PANTHER" id="PTHR43162">
    <property type="match status" value="1"/>
</dbReference>
<gene>
    <name evidence="2" type="ORF">BD94_2990</name>
</gene>
<evidence type="ECO:0000259" key="1">
    <source>
        <dbReference type="Pfam" id="PF05368"/>
    </source>
</evidence>
<organism evidence="2 3">
    <name type="scientific">Elizabethkingia anophelis NUHP1</name>
    <dbReference type="NCBI Taxonomy" id="1338011"/>
    <lineage>
        <taxon>Bacteria</taxon>
        <taxon>Pseudomonadati</taxon>
        <taxon>Bacteroidota</taxon>
        <taxon>Flavobacteriia</taxon>
        <taxon>Flavobacteriales</taxon>
        <taxon>Weeksellaceae</taxon>
        <taxon>Elizabethkingia</taxon>
    </lineage>
</organism>
<sequence length="300" mass="33394">MKIVVTGSLGSISKPLINQLIETGHEVVVVSRNANKEKDIKAMGAKAAIGTLEDLSFLTDTFTGADAVYLMEPPGDYSNPDFDPVVAVEEIVNNYVQAVLQSKVKHLVHLSSIGAHTNKENGILTMHYNAEKILNKLPQDINILFMRAVGFYYNLQTFIPGIKNKGVIEANYGEGIRIPWVSPYDIAVVIGSEIVKDFKGRKIHYIASDERYTDEIATVLGNAIGKPDLKWKIVSDEQFLNNLLSTGMNLKAAKGFTEMYMGARSGIIYEHYNKSRSELKDTKLEDYAKEFAAVYHQNEN</sequence>
<dbReference type="AlphaFoldDB" id="A0A077EMI9"/>
<dbReference type="Proteomes" id="UP000028933">
    <property type="component" value="Chromosome"/>
</dbReference>
<dbReference type="RefSeq" id="WP_024565712.1">
    <property type="nucleotide sequence ID" value="NZ_CP007547.1"/>
</dbReference>
<dbReference type="eggNOG" id="COG0702">
    <property type="taxonomic scope" value="Bacteria"/>
</dbReference>
<dbReference type="InterPro" id="IPR051604">
    <property type="entry name" value="Ergot_Alk_Oxidoreductase"/>
</dbReference>
<proteinExistence type="predicted"/>
<name>A0A077EMI9_9FLAO</name>
<dbReference type="Gene3D" id="3.40.50.720">
    <property type="entry name" value="NAD(P)-binding Rossmann-like Domain"/>
    <property type="match status" value="1"/>
</dbReference>
<dbReference type="Gene3D" id="3.90.25.10">
    <property type="entry name" value="UDP-galactose 4-epimerase, domain 1"/>
    <property type="match status" value="1"/>
</dbReference>